<comment type="subcellular location">
    <subcellularLocation>
        <location evidence="1">Membrane</location>
        <topology evidence="1">Multi-pass membrane protein</topology>
    </subcellularLocation>
</comment>
<dbReference type="GeneID" id="101846911"/>
<keyword evidence="2 5" id="KW-0812">Transmembrane</keyword>
<evidence type="ECO:0000313" key="10">
    <source>
        <dbReference type="RefSeq" id="XP_005106749.2"/>
    </source>
</evidence>
<dbReference type="SUPFAM" id="SSF90112">
    <property type="entry name" value="Neurotransmitter-gated ion-channel transmembrane pore"/>
    <property type="match status" value="1"/>
</dbReference>
<dbReference type="InterPro" id="IPR036719">
    <property type="entry name" value="Neuro-gated_channel_TM_sf"/>
</dbReference>
<feature type="transmembrane region" description="Helical" evidence="5">
    <location>
        <begin position="239"/>
        <end position="260"/>
    </location>
</feature>
<dbReference type="Proteomes" id="UP000694888">
    <property type="component" value="Unplaced"/>
</dbReference>
<dbReference type="PRINTS" id="PR00252">
    <property type="entry name" value="NRIONCHANNEL"/>
</dbReference>
<evidence type="ECO:0000256" key="5">
    <source>
        <dbReference type="RuleBase" id="RU000687"/>
    </source>
</evidence>
<name>A0ABM0K1U7_APLCA</name>
<evidence type="ECO:0000256" key="3">
    <source>
        <dbReference type="ARBA" id="ARBA00022989"/>
    </source>
</evidence>
<comment type="caution">
    <text evidence="5">Lacks conserved residue(s) required for the propagation of feature annotation.</text>
</comment>
<protein>
    <submittedName>
        <fullName evidence="10">Neuronal acetylcholine receptor subunit beta-3-like</fullName>
    </submittedName>
</protein>
<sequence>MSLLASSYIRLNVYFKLVWTDELLTWNPEDHSNISVITPYSDSIWMPSINQGNTLSDEMVHLVALDDAFPVLLNSDGQVTWTPPAQLHTTCTLDMTKFPNDQHACTFFILLNSYPADQVYLNSSAGDSIISTSWLNDGQWELQSATVFTSSFMFLEDQNRSALSLMIRFQRLPTFFVLNLLFPTCALSFLNILVFILPASSGEKVSYSITVLLSMMVFMSTTTSVLPPTSLSVPLVTQFLTTLTIISILSVVATVFSVFVHHLRERQEAEHGMIVKVLQSLTKLKGGNELSSAHAQSEKKKKNGDGAGDTALFWRGKTSSKVFPSDDECLERASSIIGLDNERSVEPDQIPSRSPSKISTELIHTEKSNINFRNDESLPPLEEPPSYQVSETSNQWVKPKIFSNTLNNNNNQSSVAVFNEKTRTIKTANEEESESREKNKNQGEMCWNGKKLASTVNKSSSDYKSSDPQDGVNIMTRNKGLRLVFSKHLDTEEDQEYPPRRCH</sequence>
<dbReference type="RefSeq" id="XP_005106749.2">
    <property type="nucleotide sequence ID" value="XM_005106692.2"/>
</dbReference>
<feature type="region of interest" description="Disordered" evidence="6">
    <location>
        <begin position="289"/>
        <end position="309"/>
    </location>
</feature>
<evidence type="ECO:0000256" key="6">
    <source>
        <dbReference type="SAM" id="MobiDB-lite"/>
    </source>
</evidence>
<dbReference type="PANTHER" id="PTHR18945">
    <property type="entry name" value="NEUROTRANSMITTER GATED ION CHANNEL"/>
    <property type="match status" value="1"/>
</dbReference>
<keyword evidence="5" id="KW-0813">Transport</keyword>
<dbReference type="InterPro" id="IPR038050">
    <property type="entry name" value="Neuro_actylchol_rec"/>
</dbReference>
<dbReference type="SUPFAM" id="SSF63712">
    <property type="entry name" value="Nicotinic receptor ligand binding domain-like"/>
    <property type="match status" value="1"/>
</dbReference>
<evidence type="ECO:0000259" key="7">
    <source>
        <dbReference type="Pfam" id="PF02931"/>
    </source>
</evidence>
<proteinExistence type="inferred from homology"/>
<evidence type="ECO:0000256" key="4">
    <source>
        <dbReference type="ARBA" id="ARBA00023136"/>
    </source>
</evidence>
<keyword evidence="3 5" id="KW-1133">Transmembrane helix</keyword>
<dbReference type="Gene3D" id="1.20.58.390">
    <property type="entry name" value="Neurotransmitter-gated ion-channel transmembrane domain"/>
    <property type="match status" value="1"/>
</dbReference>
<dbReference type="InterPro" id="IPR006202">
    <property type="entry name" value="Neur_chan_lig-bd"/>
</dbReference>
<dbReference type="InterPro" id="IPR006201">
    <property type="entry name" value="Neur_channel"/>
</dbReference>
<keyword evidence="5" id="KW-0406">Ion transport</keyword>
<reference evidence="10" key="1">
    <citation type="submission" date="2025-08" db="UniProtKB">
        <authorList>
            <consortium name="RefSeq"/>
        </authorList>
    </citation>
    <scope>IDENTIFICATION</scope>
</reference>
<dbReference type="InterPro" id="IPR018000">
    <property type="entry name" value="Neurotransmitter_ion_chnl_CS"/>
</dbReference>
<evidence type="ECO:0000256" key="2">
    <source>
        <dbReference type="ARBA" id="ARBA00022692"/>
    </source>
</evidence>
<dbReference type="InterPro" id="IPR006029">
    <property type="entry name" value="Neurotrans-gated_channel_TM"/>
</dbReference>
<evidence type="ECO:0000259" key="8">
    <source>
        <dbReference type="Pfam" id="PF02932"/>
    </source>
</evidence>
<feature type="transmembrane region" description="Helical" evidence="5">
    <location>
        <begin position="175"/>
        <end position="199"/>
    </location>
</feature>
<feature type="region of interest" description="Disordered" evidence="6">
    <location>
        <begin position="426"/>
        <end position="445"/>
    </location>
</feature>
<feature type="transmembrane region" description="Helical" evidence="5">
    <location>
        <begin position="205"/>
        <end position="227"/>
    </location>
</feature>
<keyword evidence="5" id="KW-0407">Ion channel</keyword>
<keyword evidence="9" id="KW-1185">Reference proteome</keyword>
<dbReference type="Pfam" id="PF02931">
    <property type="entry name" value="Neur_chan_LBD"/>
    <property type="match status" value="1"/>
</dbReference>
<organism evidence="9 10">
    <name type="scientific">Aplysia californica</name>
    <name type="common">California sea hare</name>
    <dbReference type="NCBI Taxonomy" id="6500"/>
    <lineage>
        <taxon>Eukaryota</taxon>
        <taxon>Metazoa</taxon>
        <taxon>Spiralia</taxon>
        <taxon>Lophotrochozoa</taxon>
        <taxon>Mollusca</taxon>
        <taxon>Gastropoda</taxon>
        <taxon>Heterobranchia</taxon>
        <taxon>Euthyneura</taxon>
        <taxon>Tectipleura</taxon>
        <taxon>Aplysiida</taxon>
        <taxon>Aplysioidea</taxon>
        <taxon>Aplysiidae</taxon>
        <taxon>Aplysia</taxon>
    </lineage>
</organism>
<evidence type="ECO:0000313" key="9">
    <source>
        <dbReference type="Proteomes" id="UP000694888"/>
    </source>
</evidence>
<evidence type="ECO:0000256" key="1">
    <source>
        <dbReference type="ARBA" id="ARBA00004141"/>
    </source>
</evidence>
<comment type="similarity">
    <text evidence="5">Belongs to the ligand-gated ion channel (TC 1.A.9) family.</text>
</comment>
<keyword evidence="4 5" id="KW-0472">Membrane</keyword>
<feature type="domain" description="Neurotransmitter-gated ion-channel transmembrane" evidence="8">
    <location>
        <begin position="181"/>
        <end position="436"/>
    </location>
</feature>
<dbReference type="CDD" id="cd18989">
    <property type="entry name" value="LGIC_ECD_cation"/>
    <property type="match status" value="1"/>
</dbReference>
<accession>A0ABM0K1U7</accession>
<dbReference type="PROSITE" id="PS00236">
    <property type="entry name" value="NEUROTR_ION_CHANNEL"/>
    <property type="match status" value="1"/>
</dbReference>
<dbReference type="Pfam" id="PF02932">
    <property type="entry name" value="Neur_chan_memb"/>
    <property type="match status" value="1"/>
</dbReference>
<gene>
    <name evidence="10" type="primary">LOC101846911</name>
</gene>
<dbReference type="Gene3D" id="2.70.170.10">
    <property type="entry name" value="Neurotransmitter-gated ion-channel ligand-binding domain"/>
    <property type="match status" value="1"/>
</dbReference>
<dbReference type="CDD" id="cd19051">
    <property type="entry name" value="LGIC_TM_cation"/>
    <property type="match status" value="1"/>
</dbReference>
<dbReference type="InterPro" id="IPR036734">
    <property type="entry name" value="Neur_chan_lig-bd_sf"/>
</dbReference>
<feature type="domain" description="Neurotransmitter-gated ion-channel ligand-binding" evidence="7">
    <location>
        <begin position="8"/>
        <end position="171"/>
    </location>
</feature>